<evidence type="ECO:0000256" key="2">
    <source>
        <dbReference type="ARBA" id="ARBA00022679"/>
    </source>
</evidence>
<dbReference type="Pfam" id="PF01485">
    <property type="entry name" value="IBR"/>
    <property type="match status" value="1"/>
</dbReference>
<dbReference type="EMBL" id="JAPFFF010000064">
    <property type="protein sequence ID" value="KAK8836625.1"/>
    <property type="molecule type" value="Genomic_DNA"/>
</dbReference>
<evidence type="ECO:0000256" key="5">
    <source>
        <dbReference type="ARBA" id="ARBA00022771"/>
    </source>
</evidence>
<evidence type="ECO:0000256" key="7">
    <source>
        <dbReference type="ARBA" id="ARBA00022833"/>
    </source>
</evidence>
<evidence type="ECO:0000313" key="9">
    <source>
        <dbReference type="EMBL" id="KAK8836625.1"/>
    </source>
</evidence>
<evidence type="ECO:0000256" key="3">
    <source>
        <dbReference type="ARBA" id="ARBA00022723"/>
    </source>
</evidence>
<dbReference type="Pfam" id="PF22191">
    <property type="entry name" value="IBR_1"/>
    <property type="match status" value="1"/>
</dbReference>
<dbReference type="PANTHER" id="PTHR22770:SF47">
    <property type="entry name" value="E3 UBIQUITIN-PROTEIN LIGASE RNF216"/>
    <property type="match status" value="1"/>
</dbReference>
<evidence type="ECO:0000256" key="4">
    <source>
        <dbReference type="ARBA" id="ARBA00022737"/>
    </source>
</evidence>
<dbReference type="CDD" id="cd20336">
    <property type="entry name" value="Rcat_RBR"/>
    <property type="match status" value="1"/>
</dbReference>
<proteinExistence type="predicted"/>
<dbReference type="Proteomes" id="UP001470230">
    <property type="component" value="Unassembled WGS sequence"/>
</dbReference>
<dbReference type="SUPFAM" id="SSF57850">
    <property type="entry name" value="RING/U-box"/>
    <property type="match status" value="2"/>
</dbReference>
<gene>
    <name evidence="9" type="ORF">M9Y10_037559</name>
</gene>
<evidence type="ECO:0000259" key="8">
    <source>
        <dbReference type="PROSITE" id="PS51873"/>
    </source>
</evidence>
<keyword evidence="2" id="KW-0808">Transferase</keyword>
<evidence type="ECO:0000256" key="6">
    <source>
        <dbReference type="ARBA" id="ARBA00022786"/>
    </source>
</evidence>
<name>A0ABR2GRQ4_9EUKA</name>
<organism evidence="9 10">
    <name type="scientific">Tritrichomonas musculus</name>
    <dbReference type="NCBI Taxonomy" id="1915356"/>
    <lineage>
        <taxon>Eukaryota</taxon>
        <taxon>Metamonada</taxon>
        <taxon>Parabasalia</taxon>
        <taxon>Tritrichomonadida</taxon>
        <taxon>Tritrichomonadidae</taxon>
        <taxon>Tritrichomonas</taxon>
    </lineage>
</organism>
<dbReference type="InterPro" id="IPR002867">
    <property type="entry name" value="IBR_dom"/>
</dbReference>
<evidence type="ECO:0000313" key="10">
    <source>
        <dbReference type="Proteomes" id="UP001470230"/>
    </source>
</evidence>
<dbReference type="Gene3D" id="1.20.120.1750">
    <property type="match status" value="1"/>
</dbReference>
<keyword evidence="4" id="KW-0677">Repeat</keyword>
<protein>
    <recommendedName>
        <fullName evidence="8">RING-type domain-containing protein</fullName>
    </recommendedName>
</protein>
<keyword evidence="5" id="KW-0863">Zinc-finger</keyword>
<comment type="caution">
    <text evidence="9">The sequence shown here is derived from an EMBL/GenBank/DDBJ whole genome shotgun (WGS) entry which is preliminary data.</text>
</comment>
<accession>A0ABR2GRQ4</accession>
<dbReference type="PANTHER" id="PTHR22770">
    <property type="entry name" value="UBIQUITIN CONJUGATING ENZYME 7 INTERACTING PROTEIN-RELATED"/>
    <property type="match status" value="1"/>
</dbReference>
<dbReference type="InterPro" id="IPR051628">
    <property type="entry name" value="LUBAC_E3_Ligases"/>
</dbReference>
<comment type="pathway">
    <text evidence="1">Protein modification; protein ubiquitination.</text>
</comment>
<keyword evidence="7" id="KW-0862">Zinc</keyword>
<reference evidence="9 10" key="1">
    <citation type="submission" date="2024-04" db="EMBL/GenBank/DDBJ databases">
        <title>Tritrichomonas musculus Genome.</title>
        <authorList>
            <person name="Alves-Ferreira E."/>
            <person name="Grigg M."/>
            <person name="Lorenzi H."/>
            <person name="Galac M."/>
        </authorList>
    </citation>
    <scope>NUCLEOTIDE SEQUENCE [LARGE SCALE GENOMIC DNA]</scope>
    <source>
        <strain evidence="9 10">EAF2021</strain>
    </source>
</reference>
<keyword evidence="6" id="KW-0833">Ubl conjugation pathway</keyword>
<sequence>MSDNSQLNCCAECCCCCESVQMKDMVKCSKGHLICKKCIETQVKIGISKVTANDKCPCMDGCNSHIPTSELEKVLTKETMKKFDEIEADCMLSKADIPYLRKCWKCAYYIIDEDENCPMKCPECNEKTCKKCGNKNHPGRTCQEADMDPMRLVEDMMSKAVVKECPKCHIHYFKDEGCNHMTCTKCKAEFCHLCGAIITGKVSEHFKSCKQSIDNIKYNEEQIQKARNEGLQKYEISV</sequence>
<keyword evidence="10" id="KW-1185">Reference proteome</keyword>
<dbReference type="PROSITE" id="PS51873">
    <property type="entry name" value="TRIAD"/>
    <property type="match status" value="1"/>
</dbReference>
<feature type="domain" description="RING-type" evidence="8">
    <location>
        <begin position="9"/>
        <end position="213"/>
    </location>
</feature>
<dbReference type="InterPro" id="IPR044066">
    <property type="entry name" value="TRIAD_supradom"/>
</dbReference>
<keyword evidence="3" id="KW-0479">Metal-binding</keyword>
<evidence type="ECO:0000256" key="1">
    <source>
        <dbReference type="ARBA" id="ARBA00004906"/>
    </source>
</evidence>